<dbReference type="EMBL" id="LR797242">
    <property type="protein sequence ID" value="CAB4196242.1"/>
    <property type="molecule type" value="Genomic_DNA"/>
</dbReference>
<name>A0A6J5RJS6_9CAUD</name>
<evidence type="ECO:0000313" key="1">
    <source>
        <dbReference type="EMBL" id="CAB4196242.1"/>
    </source>
</evidence>
<protein>
    <submittedName>
        <fullName evidence="1">Uncharacterized protein</fullName>
    </submittedName>
</protein>
<sequence length="286" mass="28252">MALAVKDRVRETSTTSGTGTLTLAGAVTGFQAFSVIGNANTTYYGIVDATTGDWEVGIGTYTLSGTTLSRTTVLSSSNASSLVNFAANSKDVFVTYPSSKSVYLDASGNVIGLGTPAAFVATNVTGLPLTTGVTGVLPIANGGTNSTDTATAGGIGYGTGTAHAYTAAGTLGQALISSGAGAPTWGVAGATVTTTSTNASFYPVFNASTSGSLTTANVNASLTYNPSLGTLTTPQIAASNGLVLNNSTVSTSFTIPTGYNATATGPMTISGGVVVTIPSGSRWMVL</sequence>
<reference evidence="1" key="1">
    <citation type="submission" date="2020-05" db="EMBL/GenBank/DDBJ databases">
        <authorList>
            <person name="Chiriac C."/>
            <person name="Salcher M."/>
            <person name="Ghai R."/>
            <person name="Kavagutti S V."/>
        </authorList>
    </citation>
    <scope>NUCLEOTIDE SEQUENCE</scope>
</reference>
<accession>A0A6J5RJS6</accession>
<gene>
    <name evidence="1" type="ORF">UFOVP1295_66</name>
</gene>
<proteinExistence type="predicted"/>
<organism evidence="1">
    <name type="scientific">uncultured Caudovirales phage</name>
    <dbReference type="NCBI Taxonomy" id="2100421"/>
    <lineage>
        <taxon>Viruses</taxon>
        <taxon>Duplodnaviria</taxon>
        <taxon>Heunggongvirae</taxon>
        <taxon>Uroviricota</taxon>
        <taxon>Caudoviricetes</taxon>
        <taxon>Peduoviridae</taxon>
        <taxon>Maltschvirus</taxon>
        <taxon>Maltschvirus maltsch</taxon>
    </lineage>
</organism>